<dbReference type="Proteomes" id="UP000196531">
    <property type="component" value="Unassembled WGS sequence"/>
</dbReference>
<evidence type="ECO:0000259" key="5">
    <source>
        <dbReference type="PROSITE" id="PS01031"/>
    </source>
</evidence>
<name>A0A1Y5FA25_9BACT</name>
<dbReference type="AlphaFoldDB" id="A0A1Y5FA25"/>
<feature type="domain" description="SHSP" evidence="5">
    <location>
        <begin position="99"/>
        <end position="196"/>
    </location>
</feature>
<keyword evidence="4" id="KW-0472">Membrane</keyword>
<keyword evidence="3" id="KW-0175">Coiled coil</keyword>
<feature type="coiled-coil region" evidence="3">
    <location>
        <begin position="23"/>
        <end position="84"/>
    </location>
</feature>
<evidence type="ECO:0000256" key="2">
    <source>
        <dbReference type="RuleBase" id="RU003616"/>
    </source>
</evidence>
<evidence type="ECO:0000313" key="6">
    <source>
        <dbReference type="EMBL" id="OUR98461.1"/>
    </source>
</evidence>
<dbReference type="CDD" id="cd06464">
    <property type="entry name" value="ACD_sHsps-like"/>
    <property type="match status" value="1"/>
</dbReference>
<dbReference type="SUPFAM" id="SSF49764">
    <property type="entry name" value="HSP20-like chaperones"/>
    <property type="match status" value="1"/>
</dbReference>
<dbReference type="EMBL" id="MAAO01000004">
    <property type="protein sequence ID" value="OUR98461.1"/>
    <property type="molecule type" value="Genomic_DNA"/>
</dbReference>
<organism evidence="6 7">
    <name type="scientific">Halobacteriovorax marinus</name>
    <dbReference type="NCBI Taxonomy" id="97084"/>
    <lineage>
        <taxon>Bacteria</taxon>
        <taxon>Pseudomonadati</taxon>
        <taxon>Bdellovibrionota</taxon>
        <taxon>Bacteriovoracia</taxon>
        <taxon>Bacteriovoracales</taxon>
        <taxon>Halobacteriovoraceae</taxon>
        <taxon>Halobacteriovorax</taxon>
    </lineage>
</organism>
<accession>A0A1Y5FA25</accession>
<gene>
    <name evidence="6" type="ORF">A9Q84_03360</name>
</gene>
<dbReference type="Pfam" id="PF00011">
    <property type="entry name" value="HSP20"/>
    <property type="match status" value="1"/>
</dbReference>
<evidence type="ECO:0000313" key="7">
    <source>
        <dbReference type="Proteomes" id="UP000196531"/>
    </source>
</evidence>
<proteinExistence type="inferred from homology"/>
<protein>
    <recommendedName>
        <fullName evidence="5">SHSP domain-containing protein</fullName>
    </recommendedName>
</protein>
<evidence type="ECO:0000256" key="3">
    <source>
        <dbReference type="SAM" id="Coils"/>
    </source>
</evidence>
<feature type="transmembrane region" description="Helical" evidence="4">
    <location>
        <begin position="7"/>
        <end position="26"/>
    </location>
</feature>
<dbReference type="PROSITE" id="PS01031">
    <property type="entry name" value="SHSP"/>
    <property type="match status" value="1"/>
</dbReference>
<evidence type="ECO:0000256" key="1">
    <source>
        <dbReference type="PROSITE-ProRule" id="PRU00285"/>
    </source>
</evidence>
<dbReference type="InterPro" id="IPR002068">
    <property type="entry name" value="A-crystallin/Hsp20_dom"/>
</dbReference>
<dbReference type="Gene3D" id="2.60.40.790">
    <property type="match status" value="1"/>
</dbReference>
<reference evidence="7" key="1">
    <citation type="journal article" date="2017" name="Proc. Natl. Acad. Sci. U.S.A.">
        <title>Simulation of Deepwater Horizon oil plume reveals substrate specialization within a complex community of hydrocarbon-degraders.</title>
        <authorList>
            <person name="Hu P."/>
            <person name="Dubinsky E.A."/>
            <person name="Probst A.J."/>
            <person name="Wang J."/>
            <person name="Sieber C.M.K."/>
            <person name="Tom L.M."/>
            <person name="Gardinali P."/>
            <person name="Banfield J.F."/>
            <person name="Atlas R.M."/>
            <person name="Andersen G.L."/>
        </authorList>
    </citation>
    <scope>NUCLEOTIDE SEQUENCE [LARGE SCALE GENOMIC DNA]</scope>
</reference>
<keyword evidence="4" id="KW-0812">Transmembrane</keyword>
<comment type="caution">
    <text evidence="6">The sequence shown here is derived from an EMBL/GenBank/DDBJ whole genome shotgun (WGS) entry which is preliminary data.</text>
</comment>
<sequence>MNKKIPIIFSFILGCIFAFSITYNLMNNVNKEERIELAKLRKELIQYEEGINIPNPLKSLSGKLGKMKKHMQDMMEEEEKALEEQATIFQGIAQGLSNIGSVFDVGETTEREDDQFYYFDVKVGSSEQNEIDVNVKDGYLSVSGKVVSNKGEGSFKSTFTSSFSKSFPVPANVYANRFKIDQDTEKGLLIIKFPKK</sequence>
<comment type="similarity">
    <text evidence="1 2">Belongs to the small heat shock protein (HSP20) family.</text>
</comment>
<keyword evidence="4" id="KW-1133">Transmembrane helix</keyword>
<dbReference type="InterPro" id="IPR008978">
    <property type="entry name" value="HSP20-like_chaperone"/>
</dbReference>
<evidence type="ECO:0000256" key="4">
    <source>
        <dbReference type="SAM" id="Phobius"/>
    </source>
</evidence>
<dbReference type="PROSITE" id="PS51257">
    <property type="entry name" value="PROKAR_LIPOPROTEIN"/>
    <property type="match status" value="1"/>
</dbReference>